<name>A0A1F8F5K9_9BACT</name>
<keyword evidence="1" id="KW-0812">Transmembrane</keyword>
<gene>
    <name evidence="2" type="ORF">A3J46_05850</name>
</gene>
<comment type="caution">
    <text evidence="2">The sequence shown here is derived from an EMBL/GenBank/DDBJ whole genome shotgun (WGS) entry which is preliminary data.</text>
</comment>
<dbReference type="EMBL" id="MGJP01000062">
    <property type="protein sequence ID" value="OGN08427.1"/>
    <property type="molecule type" value="Genomic_DNA"/>
</dbReference>
<protein>
    <recommendedName>
        <fullName evidence="4">DUF4044 domain-containing protein</fullName>
    </recommendedName>
</protein>
<evidence type="ECO:0000313" key="2">
    <source>
        <dbReference type="EMBL" id="OGN08427.1"/>
    </source>
</evidence>
<reference evidence="2 3" key="1">
    <citation type="journal article" date="2016" name="Nat. Commun.">
        <title>Thousands of microbial genomes shed light on interconnected biogeochemical processes in an aquifer system.</title>
        <authorList>
            <person name="Anantharaman K."/>
            <person name="Brown C.T."/>
            <person name="Hug L.A."/>
            <person name="Sharon I."/>
            <person name="Castelle C.J."/>
            <person name="Probst A.J."/>
            <person name="Thomas B.C."/>
            <person name="Singh A."/>
            <person name="Wilkins M.J."/>
            <person name="Karaoz U."/>
            <person name="Brodie E.L."/>
            <person name="Williams K.H."/>
            <person name="Hubbard S.S."/>
            <person name="Banfield J.F."/>
        </authorList>
    </citation>
    <scope>NUCLEOTIDE SEQUENCE [LARGE SCALE GENOMIC DNA]</scope>
</reference>
<evidence type="ECO:0000313" key="3">
    <source>
        <dbReference type="Proteomes" id="UP000177167"/>
    </source>
</evidence>
<dbReference type="Proteomes" id="UP000177167">
    <property type="component" value="Unassembled WGS sequence"/>
</dbReference>
<keyword evidence="1" id="KW-1133">Transmembrane helix</keyword>
<dbReference type="AlphaFoldDB" id="A0A1F8F5K9"/>
<feature type="transmembrane region" description="Helical" evidence="1">
    <location>
        <begin position="44"/>
        <end position="66"/>
    </location>
</feature>
<evidence type="ECO:0008006" key="4">
    <source>
        <dbReference type="Google" id="ProtNLM"/>
    </source>
</evidence>
<accession>A0A1F8F5K9</accession>
<sequence>MFKFNKPLPSQKIKNNKNTENSLELRILSIYNANIMLRKRIVKIIWIILVVLIALSMVAVSILPAFL</sequence>
<organism evidence="2 3">
    <name type="scientific">Candidatus Yanofskybacteria bacterium RIFCSPHIGHO2_02_FULL_41_11</name>
    <dbReference type="NCBI Taxonomy" id="1802675"/>
    <lineage>
        <taxon>Bacteria</taxon>
        <taxon>Candidatus Yanofskyibacteriota</taxon>
    </lineage>
</organism>
<keyword evidence="1" id="KW-0472">Membrane</keyword>
<proteinExistence type="predicted"/>
<evidence type="ECO:0000256" key="1">
    <source>
        <dbReference type="SAM" id="Phobius"/>
    </source>
</evidence>